<dbReference type="Gene3D" id="3.40.50.300">
    <property type="entry name" value="P-loop containing nucleotide triphosphate hydrolases"/>
    <property type="match status" value="2"/>
</dbReference>
<comment type="similarity">
    <text evidence="6">Belongs to the DEAD box helicase family.</text>
</comment>
<feature type="domain" description="Helicase ATP-binding" evidence="9">
    <location>
        <begin position="97"/>
        <end position="285"/>
    </location>
</feature>
<dbReference type="GO" id="GO:0003724">
    <property type="term" value="F:RNA helicase activity"/>
    <property type="evidence" value="ECO:0007669"/>
    <property type="project" value="UniProtKB-EC"/>
</dbReference>
<organism evidence="11 12">
    <name type="scientific">Babesia ovis</name>
    <dbReference type="NCBI Taxonomy" id="5869"/>
    <lineage>
        <taxon>Eukaryota</taxon>
        <taxon>Sar</taxon>
        <taxon>Alveolata</taxon>
        <taxon>Apicomplexa</taxon>
        <taxon>Aconoidasida</taxon>
        <taxon>Piroplasmida</taxon>
        <taxon>Babesiidae</taxon>
        <taxon>Babesia</taxon>
    </lineage>
</organism>
<feature type="compositionally biased region" description="Low complexity" evidence="8">
    <location>
        <begin position="665"/>
        <end position="676"/>
    </location>
</feature>
<keyword evidence="3 6" id="KW-0347">Helicase</keyword>
<dbReference type="EMBL" id="BLIY01000009">
    <property type="protein sequence ID" value="GFE54126.1"/>
    <property type="molecule type" value="Genomic_DNA"/>
</dbReference>
<evidence type="ECO:0000256" key="6">
    <source>
        <dbReference type="RuleBase" id="RU000492"/>
    </source>
</evidence>
<dbReference type="GO" id="GO:0005524">
    <property type="term" value="F:ATP binding"/>
    <property type="evidence" value="ECO:0007669"/>
    <property type="project" value="UniProtKB-UniRule"/>
</dbReference>
<feature type="compositionally biased region" description="Polar residues" evidence="8">
    <location>
        <begin position="25"/>
        <end position="38"/>
    </location>
</feature>
<reference evidence="11" key="1">
    <citation type="submission" date="2019-12" db="EMBL/GenBank/DDBJ databases">
        <title>Genome sequence of Babesia ovis.</title>
        <authorList>
            <person name="Yamagishi J."/>
            <person name="Sevinc F."/>
            <person name="Xuan X."/>
        </authorList>
    </citation>
    <scope>NUCLEOTIDE SEQUENCE</scope>
    <source>
        <strain evidence="11">Selcuk</strain>
    </source>
</reference>
<dbReference type="PROSITE" id="PS51194">
    <property type="entry name" value="HELICASE_CTER"/>
    <property type="match status" value="1"/>
</dbReference>
<feature type="domain" description="Helicase C-terminal" evidence="10">
    <location>
        <begin position="315"/>
        <end position="532"/>
    </location>
</feature>
<feature type="compositionally biased region" description="Basic residues" evidence="8">
    <location>
        <begin position="623"/>
        <end position="634"/>
    </location>
</feature>
<evidence type="ECO:0000313" key="12">
    <source>
        <dbReference type="Proteomes" id="UP001057455"/>
    </source>
</evidence>
<dbReference type="OrthoDB" id="422663at2759"/>
<dbReference type="InterPro" id="IPR014001">
    <property type="entry name" value="Helicase_ATP-bd"/>
</dbReference>
<dbReference type="SMART" id="SM01178">
    <property type="entry name" value="DUF4217"/>
    <property type="match status" value="1"/>
</dbReference>
<evidence type="ECO:0000256" key="2">
    <source>
        <dbReference type="ARBA" id="ARBA00022801"/>
    </source>
</evidence>
<keyword evidence="2 6" id="KW-0378">Hydrolase</keyword>
<evidence type="ECO:0000256" key="4">
    <source>
        <dbReference type="ARBA" id="ARBA00022840"/>
    </source>
</evidence>
<evidence type="ECO:0000313" key="11">
    <source>
        <dbReference type="EMBL" id="GFE54126.1"/>
    </source>
</evidence>
<dbReference type="InterPro" id="IPR025313">
    <property type="entry name" value="SPB4-like_CTE"/>
</dbReference>
<dbReference type="CDD" id="cd18787">
    <property type="entry name" value="SF2_C_DEAD"/>
    <property type="match status" value="1"/>
</dbReference>
<comment type="catalytic activity">
    <reaction evidence="7">
        <text>ATP + H2O = ADP + phosphate + H(+)</text>
        <dbReference type="Rhea" id="RHEA:13065"/>
        <dbReference type="ChEBI" id="CHEBI:15377"/>
        <dbReference type="ChEBI" id="CHEBI:15378"/>
        <dbReference type="ChEBI" id="CHEBI:30616"/>
        <dbReference type="ChEBI" id="CHEBI:43474"/>
        <dbReference type="ChEBI" id="CHEBI:456216"/>
        <dbReference type="EC" id="3.6.4.13"/>
    </reaction>
</comment>
<feature type="region of interest" description="Disordered" evidence="8">
    <location>
        <begin position="25"/>
        <end position="57"/>
    </location>
</feature>
<feature type="region of interest" description="Disordered" evidence="8">
    <location>
        <begin position="605"/>
        <end position="680"/>
    </location>
</feature>
<sequence length="700" mass="77699">MRILQGHSSYNLALCRRLSQRSENYDQNRTVANATPTYRNEPLVPAGPSGDEAVSRGDPSLFAGPYSNLSNILSERVVRSLSSCGFEQMTHIQSLAVPRILEGCDVLIRSATGSGKTLTFLVPALQRLVCPQNGEKITRQDGTCVMIICPTRELSVQTKDTMAKLARPFPWIVVAAIKGGDSRKSEKAQIRKGITVLVGTPGRVLDHCESTASFNVSKIQMFILDEADRLLDMGFEVKIRGIYKFLCGQKGEASRGHVQTVMTSATLTDAVQHLADFCLRKNRETIGIEDDILALPSTLTHEYVLVESKDKFICLVSLLLKYVSSGEKVLIFVANCQSVVFFYRLLQSLTWPTIAGHKKANLTLDEKAYKKLQKHSDAIDEYMLSKGANTTPFRSVPAETPKGPAVFGRVPILMLHGSMEGTDRTGYINDFMNHDAAIMISTDVASRGLNLSKVNRVIQYDPPQQLEEYIHRSGRTARLGGTGHAILLLMRHETQFINALRKRGVCVKEVMEGLVWSYIEQTYVPKHLRTFKGYSISFLRNCFCDIVASDPDLLVSAQGAFRASVQSYKTYSRELRRVFDFKKLHLGHYAASFCLKQKPSDILYDPRHGGTAPGSVTSSKPGHLPKGKLNGNKRSHSDMTLKSAQNDFRKSSNQSTMKKRDRRPPAALRPPKAAALNSATSQTVLKALELLKSRNQVLSK</sequence>
<feature type="compositionally biased region" description="Polar residues" evidence="8">
    <location>
        <begin position="638"/>
        <end position="656"/>
    </location>
</feature>
<dbReference type="SMART" id="SM00487">
    <property type="entry name" value="DEXDc"/>
    <property type="match status" value="1"/>
</dbReference>
<dbReference type="GO" id="GO:0016787">
    <property type="term" value="F:hydrolase activity"/>
    <property type="evidence" value="ECO:0007669"/>
    <property type="project" value="UniProtKB-KW"/>
</dbReference>
<evidence type="ECO:0000256" key="1">
    <source>
        <dbReference type="ARBA" id="ARBA00022741"/>
    </source>
</evidence>
<dbReference type="SMART" id="SM00490">
    <property type="entry name" value="HELICc"/>
    <property type="match status" value="1"/>
</dbReference>
<dbReference type="Pfam" id="PF00271">
    <property type="entry name" value="Helicase_C"/>
    <property type="match status" value="1"/>
</dbReference>
<dbReference type="SUPFAM" id="SSF52540">
    <property type="entry name" value="P-loop containing nucleoside triphosphate hydrolases"/>
    <property type="match status" value="1"/>
</dbReference>
<evidence type="ECO:0000259" key="9">
    <source>
        <dbReference type="PROSITE" id="PS51192"/>
    </source>
</evidence>
<evidence type="ECO:0000256" key="8">
    <source>
        <dbReference type="SAM" id="MobiDB-lite"/>
    </source>
</evidence>
<keyword evidence="12" id="KW-1185">Reference proteome</keyword>
<accession>A0A9W5TB43</accession>
<dbReference type="EC" id="3.6.4.13" evidence="7"/>
<dbReference type="Proteomes" id="UP001057455">
    <property type="component" value="Unassembled WGS sequence"/>
</dbReference>
<dbReference type="InterPro" id="IPR011545">
    <property type="entry name" value="DEAD/DEAH_box_helicase_dom"/>
</dbReference>
<evidence type="ECO:0000256" key="5">
    <source>
        <dbReference type="ARBA" id="ARBA00022884"/>
    </source>
</evidence>
<evidence type="ECO:0000256" key="3">
    <source>
        <dbReference type="ARBA" id="ARBA00022806"/>
    </source>
</evidence>
<name>A0A9W5TB43_BABOV</name>
<dbReference type="InterPro" id="IPR000629">
    <property type="entry name" value="RNA-helicase_DEAD-box_CS"/>
</dbReference>
<dbReference type="InterPro" id="IPR001650">
    <property type="entry name" value="Helicase_C-like"/>
</dbReference>
<dbReference type="AlphaFoldDB" id="A0A9W5TB43"/>
<dbReference type="PANTHER" id="PTHR24031">
    <property type="entry name" value="RNA HELICASE"/>
    <property type="match status" value="1"/>
</dbReference>
<dbReference type="GO" id="GO:0003723">
    <property type="term" value="F:RNA binding"/>
    <property type="evidence" value="ECO:0007669"/>
    <property type="project" value="UniProtKB-UniRule"/>
</dbReference>
<evidence type="ECO:0000256" key="7">
    <source>
        <dbReference type="RuleBase" id="RU365068"/>
    </source>
</evidence>
<gene>
    <name evidence="11" type="ORF">BaOVIS_015300</name>
</gene>
<protein>
    <recommendedName>
        <fullName evidence="7">ATP-dependent RNA helicase</fullName>
        <ecNumber evidence="7">3.6.4.13</ecNumber>
    </recommendedName>
</protein>
<comment type="domain">
    <text evidence="7">The Q motif is unique to and characteristic of the DEAD box family of RNA helicases and controls ATP binding and hydrolysis.</text>
</comment>
<keyword evidence="5 7" id="KW-0694">RNA-binding</keyword>
<dbReference type="InterPro" id="IPR027417">
    <property type="entry name" value="P-loop_NTPase"/>
</dbReference>
<comment type="caution">
    <text evidence="11">The sequence shown here is derived from an EMBL/GenBank/DDBJ whole genome shotgun (WGS) entry which is preliminary data.</text>
</comment>
<proteinExistence type="inferred from homology"/>
<keyword evidence="1 6" id="KW-0547">Nucleotide-binding</keyword>
<dbReference type="Pfam" id="PF13959">
    <property type="entry name" value="CTE_SPB4"/>
    <property type="match status" value="1"/>
</dbReference>
<keyword evidence="4 6" id="KW-0067">ATP-binding</keyword>
<comment type="function">
    <text evidence="7">RNA helicase.</text>
</comment>
<evidence type="ECO:0000259" key="10">
    <source>
        <dbReference type="PROSITE" id="PS51194"/>
    </source>
</evidence>
<dbReference type="PROSITE" id="PS51192">
    <property type="entry name" value="HELICASE_ATP_BIND_1"/>
    <property type="match status" value="1"/>
</dbReference>
<dbReference type="Pfam" id="PF00270">
    <property type="entry name" value="DEAD"/>
    <property type="match status" value="1"/>
</dbReference>
<dbReference type="PROSITE" id="PS00039">
    <property type="entry name" value="DEAD_ATP_HELICASE"/>
    <property type="match status" value="1"/>
</dbReference>